<evidence type="ECO:0000313" key="4">
    <source>
        <dbReference type="EMBL" id="KAK1948170.1"/>
    </source>
</evidence>
<evidence type="ECO:0000256" key="1">
    <source>
        <dbReference type="ARBA" id="ARBA00010307"/>
    </source>
</evidence>
<comment type="similarity">
    <text evidence="1">Belongs to the MOG1 family.</text>
</comment>
<keyword evidence="3" id="KW-0653">Protein transport</keyword>
<dbReference type="EMBL" id="JASMQC010000001">
    <property type="protein sequence ID" value="KAK1948170.1"/>
    <property type="molecule type" value="Genomic_DNA"/>
</dbReference>
<dbReference type="GO" id="GO:0006606">
    <property type="term" value="P:protein import into nucleus"/>
    <property type="evidence" value="ECO:0007669"/>
    <property type="project" value="TreeGrafter"/>
</dbReference>
<evidence type="ECO:0000256" key="3">
    <source>
        <dbReference type="ARBA" id="ARBA00022927"/>
    </source>
</evidence>
<sequence length="188" mass="20445">MIRPLFGGALSCEIPEGFADVSSFRQVPDNQEVFANAATDQCVIVELLQYEESVSDSGSARYFFNEIAQSNGCGPDEVIVLLEQKADERHAPAIVDAPHSTQLIVGDQRVAKFKEGDHAKNVVRVYLGNIRLPGVTTDVVLSVSAPMRINPASSSHGAFQFEDNSEVAASIFTHAVQSFSVLDWSLFQ</sequence>
<dbReference type="GO" id="GO:0005085">
    <property type="term" value="F:guanyl-nucleotide exchange factor activity"/>
    <property type="evidence" value="ECO:0007669"/>
    <property type="project" value="TreeGrafter"/>
</dbReference>
<evidence type="ECO:0000256" key="2">
    <source>
        <dbReference type="ARBA" id="ARBA00022448"/>
    </source>
</evidence>
<comment type="caution">
    <text evidence="4">The sequence shown here is derived from an EMBL/GenBank/DDBJ whole genome shotgun (WGS) entry which is preliminary data.</text>
</comment>
<dbReference type="GO" id="GO:0005634">
    <property type="term" value="C:nucleus"/>
    <property type="evidence" value="ECO:0007669"/>
    <property type="project" value="TreeGrafter"/>
</dbReference>
<dbReference type="InterPro" id="IPR016123">
    <property type="entry name" value="Mog1/PsbP_a/b/a-sand"/>
</dbReference>
<proteinExistence type="inferred from homology"/>
<evidence type="ECO:0000313" key="5">
    <source>
        <dbReference type="Proteomes" id="UP001259832"/>
    </source>
</evidence>
<gene>
    <name evidence="4" type="ORF">P3T76_000460</name>
</gene>
<dbReference type="PANTHER" id="PTHR15837">
    <property type="entry name" value="RAN GUANINE NUCLEOTIDE RELEASE FACTOR"/>
    <property type="match status" value="1"/>
</dbReference>
<keyword evidence="2" id="KW-0813">Transport</keyword>
<dbReference type="Gene3D" id="3.40.1000.10">
    <property type="entry name" value="Mog1/PsbP, alpha/beta/alpha sandwich"/>
    <property type="match status" value="1"/>
</dbReference>
<keyword evidence="5" id="KW-1185">Reference proteome</keyword>
<dbReference type="GO" id="GO:0031267">
    <property type="term" value="F:small GTPase binding"/>
    <property type="evidence" value="ECO:0007669"/>
    <property type="project" value="TreeGrafter"/>
</dbReference>
<accession>A0AAD9LSD2</accession>
<protein>
    <submittedName>
        <fullName evidence="4">Ran guanine nucleotide release factor</fullName>
    </submittedName>
</protein>
<organism evidence="4 5">
    <name type="scientific">Phytophthora citrophthora</name>
    <dbReference type="NCBI Taxonomy" id="4793"/>
    <lineage>
        <taxon>Eukaryota</taxon>
        <taxon>Sar</taxon>
        <taxon>Stramenopiles</taxon>
        <taxon>Oomycota</taxon>
        <taxon>Peronosporomycetes</taxon>
        <taxon>Peronosporales</taxon>
        <taxon>Peronosporaceae</taxon>
        <taxon>Phytophthora</taxon>
    </lineage>
</organism>
<dbReference type="AlphaFoldDB" id="A0AAD9LSD2"/>
<dbReference type="Proteomes" id="UP001259832">
    <property type="component" value="Unassembled WGS sequence"/>
</dbReference>
<dbReference type="Pfam" id="PF04603">
    <property type="entry name" value="Mog1"/>
    <property type="match status" value="1"/>
</dbReference>
<reference evidence="4" key="1">
    <citation type="submission" date="2023-08" db="EMBL/GenBank/DDBJ databases">
        <title>Reference Genome Resource for the Citrus Pathogen Phytophthora citrophthora.</title>
        <authorList>
            <person name="Moller H."/>
            <person name="Coetzee B."/>
            <person name="Rose L.J."/>
            <person name="Van Niekerk J.M."/>
        </authorList>
    </citation>
    <scope>NUCLEOTIDE SEQUENCE</scope>
    <source>
        <strain evidence="4">STE-U-9442</strain>
    </source>
</reference>
<name>A0AAD9LSD2_9STRA</name>
<dbReference type="PANTHER" id="PTHR15837:SF0">
    <property type="entry name" value="RAN GUANINE NUCLEOTIDE RELEASE FACTOR"/>
    <property type="match status" value="1"/>
</dbReference>
<dbReference type="SUPFAM" id="SSF55724">
    <property type="entry name" value="Mog1p/PsbP-like"/>
    <property type="match status" value="1"/>
</dbReference>
<dbReference type="InterPro" id="IPR007681">
    <property type="entry name" value="Mog1"/>
</dbReference>